<dbReference type="Pfam" id="PF15242">
    <property type="entry name" value="FAM53"/>
    <property type="match status" value="1"/>
</dbReference>
<accession>A0ABM0MHQ9</accession>
<feature type="region of interest" description="Disordered" evidence="2">
    <location>
        <begin position="319"/>
        <end position="388"/>
    </location>
</feature>
<gene>
    <name evidence="4" type="primary">LOC102807976</name>
</gene>
<evidence type="ECO:0000256" key="1">
    <source>
        <dbReference type="ARBA" id="ARBA00010984"/>
    </source>
</evidence>
<feature type="compositionally biased region" description="Acidic residues" evidence="2">
    <location>
        <begin position="378"/>
        <end position="388"/>
    </location>
</feature>
<feature type="compositionally biased region" description="Acidic residues" evidence="2">
    <location>
        <begin position="355"/>
        <end position="371"/>
    </location>
</feature>
<dbReference type="PANTHER" id="PTHR28567">
    <property type="entry name" value="PROTEIN FAM53A-LIKE ISOFORM X1"/>
    <property type="match status" value="1"/>
</dbReference>
<organism evidence="3 4">
    <name type="scientific">Saccoglossus kowalevskii</name>
    <name type="common">Acorn worm</name>
    <dbReference type="NCBI Taxonomy" id="10224"/>
    <lineage>
        <taxon>Eukaryota</taxon>
        <taxon>Metazoa</taxon>
        <taxon>Hemichordata</taxon>
        <taxon>Enteropneusta</taxon>
        <taxon>Harrimaniidae</taxon>
        <taxon>Saccoglossus</taxon>
    </lineage>
</organism>
<dbReference type="Proteomes" id="UP000694865">
    <property type="component" value="Unplaced"/>
</dbReference>
<evidence type="ECO:0000313" key="4">
    <source>
        <dbReference type="RefSeq" id="XP_006819550.1"/>
    </source>
</evidence>
<sequence length="388" mass="43504">MVTVITEKLRNQSLEDVSTFEQIIPYRTRSRVKYFKNISSIHSLENKGGNLLVVNTGTTECDRRTKGNNQLLASKEDRAQQESCAAAVDGLACHTPPTPPKKRHCRSLSTGELSGNAKLNKWQPKASSIWKPVPIKYRDLVSISPQLQLASHGFGGPNLPIGINEFSTPPESPVPRPASATLDRTFTAPWLENSPIRHAHVLKARSLSLSEDFTESSSCATRVNSSVELPRKRFGLPRCRSQPCVLDRKGGLKRRRGDDIARPALDFEKMKETSYDRRRLDAGHSKQYLNVGAPRGWPTLFKEPDKFLGLMPIASSPCDSNLSSSVMITPTSSPTKQLNETDNKNTKESDRKLEDDEQCEGYYNEEDDEEEIFHLDSEDLDLESIERH</sequence>
<evidence type="ECO:0000313" key="3">
    <source>
        <dbReference type="Proteomes" id="UP000694865"/>
    </source>
</evidence>
<dbReference type="PANTHER" id="PTHR28567:SF3">
    <property type="entry name" value="PROTEIN FAM53A-LIKE ISOFORM X1"/>
    <property type="match status" value="1"/>
</dbReference>
<name>A0ABM0MHQ9_SACKO</name>
<comment type="similarity">
    <text evidence="1">Belongs to the FAM53 family.</text>
</comment>
<protein>
    <submittedName>
        <fullName evidence="4">Protein FAM53A-like</fullName>
    </submittedName>
</protein>
<proteinExistence type="inferred from homology"/>
<dbReference type="RefSeq" id="XP_006819550.1">
    <property type="nucleotide sequence ID" value="XM_006819487.1"/>
</dbReference>
<dbReference type="GeneID" id="102807976"/>
<evidence type="ECO:0000256" key="2">
    <source>
        <dbReference type="SAM" id="MobiDB-lite"/>
    </source>
</evidence>
<feature type="compositionally biased region" description="Polar residues" evidence="2">
    <location>
        <begin position="319"/>
        <end position="338"/>
    </location>
</feature>
<dbReference type="InterPro" id="IPR029356">
    <property type="entry name" value="FAM53"/>
</dbReference>
<keyword evidence="3" id="KW-1185">Reference proteome</keyword>
<feature type="compositionally biased region" description="Basic and acidic residues" evidence="2">
    <location>
        <begin position="339"/>
        <end position="354"/>
    </location>
</feature>
<reference evidence="4" key="1">
    <citation type="submission" date="2025-08" db="UniProtKB">
        <authorList>
            <consortium name="RefSeq"/>
        </authorList>
    </citation>
    <scope>IDENTIFICATION</scope>
    <source>
        <tissue evidence="4">Testes</tissue>
    </source>
</reference>